<dbReference type="InterPro" id="IPR011936">
    <property type="entry name" value="Myxo_disulph_rpt"/>
</dbReference>
<keyword evidence="2" id="KW-0677">Repeat</keyword>
<gene>
    <name evidence="5" type="ORF">POL58_32640</name>
</gene>
<keyword evidence="3" id="KW-1015">Disulfide bond</keyword>
<reference evidence="5 6" key="1">
    <citation type="submission" date="2022-11" db="EMBL/GenBank/DDBJ databases">
        <title>Minimal conservation of predation-associated metabolite biosynthetic gene clusters underscores biosynthetic potential of Myxococcota including descriptions for ten novel species: Archangium lansinium sp. nov., Myxococcus landrumus sp. nov., Nannocystis bai.</title>
        <authorList>
            <person name="Ahearne A."/>
            <person name="Stevens C."/>
            <person name="Dowd S."/>
        </authorList>
    </citation>
    <scope>NUCLEOTIDE SEQUENCE [LARGE SCALE GENOMIC DNA]</scope>
    <source>
        <strain evidence="5 6">NCELM</strain>
    </source>
</reference>
<accession>A0ABT5BEF4</accession>
<evidence type="ECO:0000256" key="3">
    <source>
        <dbReference type="ARBA" id="ARBA00023157"/>
    </source>
</evidence>
<evidence type="ECO:0000313" key="6">
    <source>
        <dbReference type="Proteomes" id="UP001217838"/>
    </source>
</evidence>
<dbReference type="NCBIfam" id="TIGR02232">
    <property type="entry name" value="myxo_disulf_rpt"/>
    <property type="match status" value="4"/>
</dbReference>
<keyword evidence="6" id="KW-1185">Reference proteome</keyword>
<name>A0ABT5BEF4_9BACT</name>
<dbReference type="Pfam" id="PF13948">
    <property type="entry name" value="DUF4215"/>
    <property type="match status" value="2"/>
</dbReference>
<evidence type="ECO:0000256" key="2">
    <source>
        <dbReference type="ARBA" id="ARBA00022737"/>
    </source>
</evidence>
<comment type="caution">
    <text evidence="5">The sequence shown here is derived from an EMBL/GenBank/DDBJ whole genome shotgun (WGS) entry which is preliminary data.</text>
</comment>
<feature type="signal peptide" evidence="4">
    <location>
        <begin position="1"/>
        <end position="21"/>
    </location>
</feature>
<protein>
    <submittedName>
        <fullName evidence="5">DUF4215 domain-containing protein</fullName>
    </submittedName>
</protein>
<evidence type="ECO:0000313" key="5">
    <source>
        <dbReference type="EMBL" id="MDC0672544.1"/>
    </source>
</evidence>
<keyword evidence="1 4" id="KW-0732">Signal</keyword>
<proteinExistence type="predicted"/>
<dbReference type="PROSITE" id="PS51257">
    <property type="entry name" value="PROKAR_LIPOPROTEIN"/>
    <property type="match status" value="1"/>
</dbReference>
<evidence type="ECO:0000256" key="1">
    <source>
        <dbReference type="ARBA" id="ARBA00022729"/>
    </source>
</evidence>
<sequence length="350" mass="35070">MSKRTIIAAMCAWLGASGCFFNPQVKDGDPAATQATSSMDASDTSDLTLTTGDPCGGDSCVCGDMVCGPQESMMSCPQDCAEPSCGNGAKEANEPCDDGNQVDTDACTNACTSAACGDGIVWSGEEECDDGPDNGPGKPCNAACAVNACGDGNLGPGETCDDGNDDETDDCASCQVASCGDGAVWAGHEVCDDGNAVDTDECTNACEPAACGDGAVWADQEACDDGNMVDTDDCTNACELPVCGDGIVQDGVEQCDDGNAVDEDGCTNECLGQVCGNNVVEGSETCDGTDLDGKKCTDFDSYGGGFLICDATCMSFDVSNCCKANGATCGSGAECCSGNCPLLGGLKCAD</sequence>
<dbReference type="Proteomes" id="UP001217838">
    <property type="component" value="Unassembled WGS sequence"/>
</dbReference>
<organism evidence="5 6">
    <name type="scientific">Nannocystis radixulma</name>
    <dbReference type="NCBI Taxonomy" id="2995305"/>
    <lineage>
        <taxon>Bacteria</taxon>
        <taxon>Pseudomonadati</taxon>
        <taxon>Myxococcota</taxon>
        <taxon>Polyangia</taxon>
        <taxon>Nannocystales</taxon>
        <taxon>Nannocystaceae</taxon>
        <taxon>Nannocystis</taxon>
    </lineage>
</organism>
<dbReference type="RefSeq" id="WP_272004375.1">
    <property type="nucleotide sequence ID" value="NZ_JAQNDN010000019.1"/>
</dbReference>
<dbReference type="EMBL" id="JAQNDN010000019">
    <property type="protein sequence ID" value="MDC0672544.1"/>
    <property type="molecule type" value="Genomic_DNA"/>
</dbReference>
<feature type="chain" id="PRO_5045249985" evidence="4">
    <location>
        <begin position="22"/>
        <end position="350"/>
    </location>
</feature>
<evidence type="ECO:0000256" key="4">
    <source>
        <dbReference type="SAM" id="SignalP"/>
    </source>
</evidence>